<evidence type="ECO:0000259" key="7">
    <source>
        <dbReference type="PROSITE" id="PS50893"/>
    </source>
</evidence>
<dbReference type="Gene3D" id="3.40.50.620">
    <property type="entry name" value="HUPs"/>
    <property type="match status" value="1"/>
</dbReference>
<dbReference type="eggNOG" id="KOG0059">
    <property type="taxonomic scope" value="Eukaryota"/>
</dbReference>
<dbReference type="GO" id="GO:0055085">
    <property type="term" value="P:transmembrane transport"/>
    <property type="evidence" value="ECO:0000318"/>
    <property type="project" value="GO_Central"/>
</dbReference>
<keyword evidence="2" id="KW-1003">Cell membrane</keyword>
<dbReference type="GO" id="GO:0005524">
    <property type="term" value="F:ATP binding"/>
    <property type="evidence" value="ECO:0007669"/>
    <property type="project" value="UniProtKB-KW"/>
</dbReference>
<dbReference type="InterPro" id="IPR003439">
    <property type="entry name" value="ABC_transporter-like_ATP-bd"/>
</dbReference>
<dbReference type="SMART" id="SM00382">
    <property type="entry name" value="AAA"/>
    <property type="match status" value="1"/>
</dbReference>
<dbReference type="SUPFAM" id="SSF52540">
    <property type="entry name" value="P-loop containing nucleoside triphosphate hydrolases"/>
    <property type="match status" value="1"/>
</dbReference>
<dbReference type="CDD" id="cd03259">
    <property type="entry name" value="ABC_Carb_Solutes_like"/>
    <property type="match status" value="1"/>
</dbReference>
<dbReference type="GO" id="GO:0005886">
    <property type="term" value="C:plasma membrane"/>
    <property type="evidence" value="ECO:0000318"/>
    <property type="project" value="GO_Central"/>
</dbReference>
<name>A7TB81_NEMVE</name>
<feature type="non-terminal residue" evidence="8">
    <location>
        <position position="475"/>
    </location>
</feature>
<keyword evidence="3" id="KW-0436">Ligase</keyword>
<dbReference type="STRING" id="45351.A7TB81"/>
<keyword evidence="9" id="KW-1185">Reference proteome</keyword>
<dbReference type="GO" id="GO:0015408">
    <property type="term" value="F:ABC-type ferric iron transporter activity"/>
    <property type="evidence" value="ECO:0007669"/>
    <property type="project" value="InterPro"/>
</dbReference>
<feature type="domain" description="ABC transporter" evidence="7">
    <location>
        <begin position="160"/>
        <end position="390"/>
    </location>
</feature>
<dbReference type="Pfam" id="PF00005">
    <property type="entry name" value="ABC_tran"/>
    <property type="match status" value="1"/>
</dbReference>
<dbReference type="HOGENOM" id="CLU_575690_0_0_1"/>
<organism evidence="8 9">
    <name type="scientific">Nematostella vectensis</name>
    <name type="common">Starlet sea anemone</name>
    <dbReference type="NCBI Taxonomy" id="45351"/>
    <lineage>
        <taxon>Eukaryota</taxon>
        <taxon>Metazoa</taxon>
        <taxon>Cnidaria</taxon>
        <taxon>Anthozoa</taxon>
        <taxon>Hexacorallia</taxon>
        <taxon>Actiniaria</taxon>
        <taxon>Edwardsiidae</taxon>
        <taxon>Nematostella</taxon>
    </lineage>
</organism>
<keyword evidence="1" id="KW-0813">Transport</keyword>
<evidence type="ECO:0000256" key="4">
    <source>
        <dbReference type="ARBA" id="ARBA00022741"/>
    </source>
</evidence>
<dbReference type="InterPro" id="IPR008995">
    <property type="entry name" value="Mo/tungstate-bd_C_term_dom"/>
</dbReference>
<dbReference type="InterPro" id="IPR032678">
    <property type="entry name" value="tRNA-synt_1_cat_dom"/>
</dbReference>
<dbReference type="GO" id="GO:0022857">
    <property type="term" value="F:transmembrane transporter activity"/>
    <property type="evidence" value="ECO:0000318"/>
    <property type="project" value="GO_Central"/>
</dbReference>
<dbReference type="AlphaFoldDB" id="A7TB81"/>
<dbReference type="Pfam" id="PF01406">
    <property type="entry name" value="tRNA-synt_1e"/>
    <property type="match status" value="1"/>
</dbReference>
<dbReference type="SUPFAM" id="SSF52374">
    <property type="entry name" value="Nucleotidylyl transferase"/>
    <property type="match status" value="1"/>
</dbReference>
<evidence type="ECO:0000256" key="6">
    <source>
        <dbReference type="ARBA" id="ARBA00023136"/>
    </source>
</evidence>
<dbReference type="PANTHER" id="PTHR43875:SF14">
    <property type="entry name" value="ABC TRANSPORTER ATP-BINDING PROTEIN"/>
    <property type="match status" value="1"/>
</dbReference>
<evidence type="ECO:0000256" key="3">
    <source>
        <dbReference type="ARBA" id="ARBA00022598"/>
    </source>
</evidence>
<dbReference type="PANTHER" id="PTHR43875">
    <property type="entry name" value="MALTODEXTRIN IMPORT ATP-BINDING PROTEIN MSMX"/>
    <property type="match status" value="1"/>
</dbReference>
<dbReference type="InterPro" id="IPR003593">
    <property type="entry name" value="AAA+_ATPase"/>
</dbReference>
<keyword evidence="5" id="KW-0067">ATP-binding</keyword>
<dbReference type="SUPFAM" id="SSF50331">
    <property type="entry name" value="MOP-like"/>
    <property type="match status" value="1"/>
</dbReference>
<dbReference type="GO" id="GO:0016874">
    <property type="term" value="F:ligase activity"/>
    <property type="evidence" value="ECO:0007669"/>
    <property type="project" value="UniProtKB-KW"/>
</dbReference>
<dbReference type="Gene3D" id="3.40.50.300">
    <property type="entry name" value="P-loop containing nucleotide triphosphate hydrolases"/>
    <property type="match status" value="1"/>
</dbReference>
<dbReference type="InterPro" id="IPR047641">
    <property type="entry name" value="ABC_transpr_MalK/UgpC-like"/>
</dbReference>
<dbReference type="GO" id="GO:0016887">
    <property type="term" value="F:ATP hydrolysis activity"/>
    <property type="evidence" value="ECO:0007669"/>
    <property type="project" value="InterPro"/>
</dbReference>
<keyword evidence="6" id="KW-0472">Membrane</keyword>
<dbReference type="InterPro" id="IPR014729">
    <property type="entry name" value="Rossmann-like_a/b/a_fold"/>
</dbReference>
<evidence type="ECO:0000256" key="1">
    <source>
        <dbReference type="ARBA" id="ARBA00022448"/>
    </source>
</evidence>
<dbReference type="InterPro" id="IPR027417">
    <property type="entry name" value="P-loop_NTPase"/>
</dbReference>
<dbReference type="GO" id="GO:0043190">
    <property type="term" value="C:ATP-binding cassette (ABC) transporter complex"/>
    <property type="evidence" value="ECO:0007669"/>
    <property type="project" value="InterPro"/>
</dbReference>
<protein>
    <recommendedName>
        <fullName evidence="7">ABC transporter domain-containing protein</fullName>
    </recommendedName>
</protein>
<evidence type="ECO:0000313" key="8">
    <source>
        <dbReference type="EMBL" id="EDO26735.1"/>
    </source>
</evidence>
<dbReference type="FunFam" id="3.40.50.300:FF:006121">
    <property type="entry name" value="Putative ABC transporter ATP-binding protein MG187"/>
    <property type="match status" value="1"/>
</dbReference>
<dbReference type="InterPro" id="IPR015853">
    <property type="entry name" value="ABC_transpr_FbpC"/>
</dbReference>
<dbReference type="PhylomeDB" id="A7TB81"/>
<evidence type="ECO:0000256" key="5">
    <source>
        <dbReference type="ARBA" id="ARBA00022840"/>
    </source>
</evidence>
<dbReference type="InParanoid" id="A7TB81"/>
<keyword evidence="4" id="KW-0547">Nucleotide-binding</keyword>
<dbReference type="EMBL" id="DS474871">
    <property type="protein sequence ID" value="EDO26735.1"/>
    <property type="molecule type" value="Genomic_DNA"/>
</dbReference>
<dbReference type="Proteomes" id="UP000001593">
    <property type="component" value="Unassembled WGS sequence"/>
</dbReference>
<evidence type="ECO:0000313" key="9">
    <source>
        <dbReference type="Proteomes" id="UP000001593"/>
    </source>
</evidence>
<sequence length="475" mass="53389">MPMLSIYNTLTKSKEAFKPLDGNKVRMYVCGMTVYDYCHIGHGRSMVAFDLVTRWLRFSGYDLTYVRNITDIEDKIINRARENGEPFDVLTERMIAAMHEDEARLNILKPDMEPRATDHIPGMLSMIQTLIDKGYAYAPGNGDVYYRVAKFMGYGKLSRKKIEDLRIGARIELYIDDACLSFEPGSFNVLLGRTLSGKTSLMRLMAGLDKPTSGRILMNGADMTQVPVRQRNVSMVYQQFINYPTLTVFENIASPLRQAGVSKALIEEKVHATAQMLRIDGLLKRYPLELSGGQQQRTAMARALVKDASLILFDEPLVNLDYKLREELRQEMRELFQARHTIAIYATTEPNEALALGGTTTILHEGRVVQSGKTAEVYHRPQQVLAAELFSEPAINLMPGRVSGTEVSFADTVHFPLNPDLQGIAEGEYRFGVRPSHIGLVPSNDDDLELAVTVELAEISGSETFLHVRNEQFVL</sequence>
<evidence type="ECO:0000256" key="2">
    <source>
        <dbReference type="ARBA" id="ARBA00022475"/>
    </source>
</evidence>
<gene>
    <name evidence="8" type="ORF">NEMVEDRAFT_v1g224771</name>
</gene>
<reference evidence="8 9" key="1">
    <citation type="journal article" date="2007" name="Science">
        <title>Sea anemone genome reveals ancestral eumetazoan gene repertoire and genomic organization.</title>
        <authorList>
            <person name="Putnam N.H."/>
            <person name="Srivastava M."/>
            <person name="Hellsten U."/>
            <person name="Dirks B."/>
            <person name="Chapman J."/>
            <person name="Salamov A."/>
            <person name="Terry A."/>
            <person name="Shapiro H."/>
            <person name="Lindquist E."/>
            <person name="Kapitonov V.V."/>
            <person name="Jurka J."/>
            <person name="Genikhovich G."/>
            <person name="Grigoriev I.V."/>
            <person name="Lucas S.M."/>
            <person name="Steele R.E."/>
            <person name="Finnerty J.R."/>
            <person name="Technau U."/>
            <person name="Martindale M.Q."/>
            <person name="Rokhsar D.S."/>
        </authorList>
    </citation>
    <scope>NUCLEOTIDE SEQUENCE [LARGE SCALE GENOMIC DNA]</scope>
    <source>
        <strain evidence="9">CH2 X CH6</strain>
    </source>
</reference>
<dbReference type="PROSITE" id="PS50893">
    <property type="entry name" value="ABC_TRANSPORTER_2"/>
    <property type="match status" value="1"/>
</dbReference>
<dbReference type="eggNOG" id="KOG2007">
    <property type="taxonomic scope" value="Eukaryota"/>
</dbReference>
<proteinExistence type="predicted"/>
<accession>A7TB81</accession>